<evidence type="ECO:0000313" key="1">
    <source>
        <dbReference type="EMBL" id="WII29727.1"/>
    </source>
</evidence>
<accession>A0AAX3X8C9</accession>
<sequence>MSESKRQSDRNLRNAKAIAELLQNQGYDEVLVALGNDGLIQGKNENTPYILYKFFDDMCNADKLIFMALALGMGKENSERRINID</sequence>
<keyword evidence="1" id="KW-0614">Plasmid</keyword>
<dbReference type="AlphaFoldDB" id="A0AAX3X8C9"/>
<organism evidence="1 2">
    <name type="scientific">Ligilactobacillus salivarius</name>
    <dbReference type="NCBI Taxonomy" id="1624"/>
    <lineage>
        <taxon>Bacteria</taxon>
        <taxon>Bacillati</taxon>
        <taxon>Bacillota</taxon>
        <taxon>Bacilli</taxon>
        <taxon>Lactobacillales</taxon>
        <taxon>Lactobacillaceae</taxon>
        <taxon>Ligilactobacillus</taxon>
    </lineage>
</organism>
<geneLocation type="plasmid" evidence="1 2">
    <name>unnamed2</name>
</geneLocation>
<proteinExistence type="predicted"/>
<reference evidence="1" key="1">
    <citation type="submission" date="2023-04" db="EMBL/GenBank/DDBJ databases">
        <title>Four porcine-derived lactic acid bacteria strains analyses and their evaluation as potential probiotics based on genomics.</title>
        <authorList>
            <person name="Niu D."/>
        </authorList>
    </citation>
    <scope>NUCLEOTIDE SEQUENCE</scope>
    <source>
        <strain evidence="1">ZSA5</strain>
        <plasmid evidence="1">unnamed2</plasmid>
    </source>
</reference>
<protein>
    <submittedName>
        <fullName evidence="1">Uncharacterized protein</fullName>
    </submittedName>
</protein>
<dbReference type="EMBL" id="CP123973">
    <property type="protein sequence ID" value="WII29727.1"/>
    <property type="molecule type" value="Genomic_DNA"/>
</dbReference>
<dbReference type="RefSeq" id="WP_284650696.1">
    <property type="nucleotide sequence ID" value="NZ_CP123973.1"/>
</dbReference>
<name>A0AAX3X8C9_9LACO</name>
<evidence type="ECO:0000313" key="2">
    <source>
        <dbReference type="Proteomes" id="UP001231316"/>
    </source>
</evidence>
<gene>
    <name evidence="1" type="ORF">QFE45_10695</name>
</gene>
<dbReference type="Proteomes" id="UP001231316">
    <property type="component" value="Plasmid unnamed2"/>
</dbReference>